<accession>A0A8J4B8R0</accession>
<comment type="catalytic activity">
    <reaction evidence="1">
        <text>[protein]-peptidylproline (omega=180) = [protein]-peptidylproline (omega=0)</text>
        <dbReference type="Rhea" id="RHEA:16237"/>
        <dbReference type="Rhea" id="RHEA-COMP:10747"/>
        <dbReference type="Rhea" id="RHEA-COMP:10748"/>
        <dbReference type="ChEBI" id="CHEBI:83833"/>
        <dbReference type="ChEBI" id="CHEBI:83834"/>
        <dbReference type="EC" id="5.2.1.8"/>
    </reaction>
</comment>
<evidence type="ECO:0000259" key="2">
    <source>
        <dbReference type="PROSITE" id="PS50059"/>
    </source>
</evidence>
<proteinExistence type="predicted"/>
<dbReference type="Pfam" id="PF00254">
    <property type="entry name" value="FKBP_C"/>
    <property type="match status" value="1"/>
</dbReference>
<dbReference type="PANTHER" id="PTHR47598:SF1">
    <property type="entry name" value="PEPTIDYL-PROLYL CIS-TRANS ISOMERASE FKBP17-2, CHLOROPLASTIC"/>
    <property type="match status" value="1"/>
</dbReference>
<dbReference type="InterPro" id="IPR001179">
    <property type="entry name" value="PPIase_FKBP_dom"/>
</dbReference>
<protein>
    <recommendedName>
        <fullName evidence="1">peptidylprolyl isomerase</fullName>
        <ecNumber evidence="1">5.2.1.8</ecNumber>
    </recommendedName>
</protein>
<dbReference type="EMBL" id="BNCO01000025">
    <property type="protein sequence ID" value="GIL56667.1"/>
    <property type="molecule type" value="Genomic_DNA"/>
</dbReference>
<evidence type="ECO:0000313" key="3">
    <source>
        <dbReference type="EMBL" id="GIL56667.1"/>
    </source>
</evidence>
<keyword evidence="4" id="KW-1185">Reference proteome</keyword>
<organism evidence="3 4">
    <name type="scientific">Volvox africanus</name>
    <dbReference type="NCBI Taxonomy" id="51714"/>
    <lineage>
        <taxon>Eukaryota</taxon>
        <taxon>Viridiplantae</taxon>
        <taxon>Chlorophyta</taxon>
        <taxon>core chlorophytes</taxon>
        <taxon>Chlorophyceae</taxon>
        <taxon>CS clade</taxon>
        <taxon>Chlamydomonadales</taxon>
        <taxon>Volvocaceae</taxon>
        <taxon>Volvox</taxon>
    </lineage>
</organism>
<dbReference type="Proteomes" id="UP000747399">
    <property type="component" value="Unassembled WGS sequence"/>
</dbReference>
<feature type="domain" description="PPIase FKBP-type" evidence="2">
    <location>
        <begin position="1"/>
        <end position="60"/>
    </location>
</feature>
<dbReference type="AlphaFoldDB" id="A0A8J4B8R0"/>
<dbReference type="EC" id="5.2.1.8" evidence="1"/>
<dbReference type="GO" id="GO:0003755">
    <property type="term" value="F:peptidyl-prolyl cis-trans isomerase activity"/>
    <property type="evidence" value="ECO:0007669"/>
    <property type="project" value="UniProtKB-KW"/>
</dbReference>
<reference evidence="3" key="1">
    <citation type="journal article" date="2021" name="Proc. Natl. Acad. Sci. U.S.A.">
        <title>Three genomes in the algal genus Volvox reveal the fate of a haploid sex-determining region after a transition to homothallism.</title>
        <authorList>
            <person name="Yamamoto K."/>
            <person name="Hamaji T."/>
            <person name="Kawai-Toyooka H."/>
            <person name="Matsuzaki R."/>
            <person name="Takahashi F."/>
            <person name="Nishimura Y."/>
            <person name="Kawachi M."/>
            <person name="Noguchi H."/>
            <person name="Minakuchi Y."/>
            <person name="Umen J.G."/>
            <person name="Toyoda A."/>
            <person name="Nozaki H."/>
        </authorList>
    </citation>
    <scope>NUCLEOTIDE SEQUENCE</scope>
    <source>
        <strain evidence="3">NIES-3780</strain>
    </source>
</reference>
<dbReference type="Gene3D" id="3.10.50.40">
    <property type="match status" value="1"/>
</dbReference>
<keyword evidence="1" id="KW-0413">Isomerase</keyword>
<keyword evidence="1" id="KW-0697">Rotamase</keyword>
<dbReference type="InterPro" id="IPR046357">
    <property type="entry name" value="PPIase_dom_sf"/>
</dbReference>
<sequence length="112" mass="12094">MTRALVSVLGQALTGMTVGGRRTVRVPPALGFGSQTVLAPYGVVPANSTLLYEVELLRLSAVGPDQLTKVRYSYSRWVPQSRTPGTTSVALYFKLPSRCLVRICQDAAKPTI</sequence>
<gene>
    <name evidence="3" type="ORF">Vafri_11997</name>
</gene>
<dbReference type="InterPro" id="IPR053111">
    <property type="entry name" value="Chloro_FKBP-type_PPIase"/>
</dbReference>
<evidence type="ECO:0000313" key="4">
    <source>
        <dbReference type="Proteomes" id="UP000747399"/>
    </source>
</evidence>
<dbReference type="SUPFAM" id="SSF54534">
    <property type="entry name" value="FKBP-like"/>
    <property type="match status" value="1"/>
</dbReference>
<name>A0A8J4B8R0_9CHLO</name>
<dbReference type="PROSITE" id="PS50059">
    <property type="entry name" value="FKBP_PPIASE"/>
    <property type="match status" value="1"/>
</dbReference>
<evidence type="ECO:0000256" key="1">
    <source>
        <dbReference type="PROSITE-ProRule" id="PRU00277"/>
    </source>
</evidence>
<dbReference type="GO" id="GO:0009507">
    <property type="term" value="C:chloroplast"/>
    <property type="evidence" value="ECO:0007669"/>
    <property type="project" value="TreeGrafter"/>
</dbReference>
<comment type="caution">
    <text evidence="3">The sequence shown here is derived from an EMBL/GenBank/DDBJ whole genome shotgun (WGS) entry which is preliminary data.</text>
</comment>
<dbReference type="PANTHER" id="PTHR47598">
    <property type="entry name" value="PEPTIDYL-PROLYL CIS-TRANS ISOMERASE FKBP17-2, CHLOROPLASTIC"/>
    <property type="match status" value="1"/>
</dbReference>